<evidence type="ECO:0000313" key="2">
    <source>
        <dbReference type="Proteomes" id="UP001595891"/>
    </source>
</evidence>
<sequence>MSELPLSFACWDYDRVKALREGRVRPEGIDLNCLALPVEETFYRQLRHQEFDVSEMSLSSYVLTLNEPDPPFVALPVFPSRAFRHQSIYVNARSGIEKPQDLVGKRVGTPEYQMTAGVWQRGILAEEHGVPVDSVTYWTGGMEQSGRTEKIALDLPGTIQVTPIPPGSTLSGMLAAGELDAVYSAGQPSCFGREPHIRHLFEDFKQVEQDYYRRTSIFPIMHTVVIKKAVHERHPWVARSLTKAFDASLRLAYEDLTHRNALKVMLPWLHDHVRETLDVLGAGYWDHGLERNRHVLERFAGYSHEQGLANRRWTPEELFLPSASDSFRL</sequence>
<dbReference type="Proteomes" id="UP001595891">
    <property type="component" value="Unassembled WGS sequence"/>
</dbReference>
<evidence type="ECO:0000313" key="1">
    <source>
        <dbReference type="EMBL" id="MFC4587792.1"/>
    </source>
</evidence>
<reference evidence="2" key="1">
    <citation type="journal article" date="2019" name="Int. J. Syst. Evol. Microbiol.">
        <title>The Global Catalogue of Microorganisms (GCM) 10K type strain sequencing project: providing services to taxonomists for standard genome sequencing and annotation.</title>
        <authorList>
            <consortium name="The Broad Institute Genomics Platform"/>
            <consortium name="The Broad Institute Genome Sequencing Center for Infectious Disease"/>
            <person name="Wu L."/>
            <person name="Ma J."/>
        </authorList>
    </citation>
    <scope>NUCLEOTIDE SEQUENCE [LARGE SCALE GENOMIC DNA]</scope>
    <source>
        <strain evidence="2">CCUG 49560</strain>
    </source>
</reference>
<comment type="caution">
    <text evidence="1">The sequence shown here is derived from an EMBL/GenBank/DDBJ whole genome shotgun (WGS) entry which is preliminary data.</text>
</comment>
<dbReference type="EMBL" id="JBHSFN010000009">
    <property type="protein sequence ID" value="MFC4587792.1"/>
    <property type="molecule type" value="Genomic_DNA"/>
</dbReference>
<dbReference type="SUPFAM" id="SSF53850">
    <property type="entry name" value="Periplasmic binding protein-like II"/>
    <property type="match status" value="1"/>
</dbReference>
<dbReference type="Gene3D" id="3.40.190.10">
    <property type="entry name" value="Periplasmic binding protein-like II"/>
    <property type="match status" value="1"/>
</dbReference>
<protein>
    <submittedName>
        <fullName evidence="1">ABC transporter substrate-binding protein</fullName>
    </submittedName>
</protein>
<gene>
    <name evidence="1" type="ORF">ACFO8L_16980</name>
</gene>
<proteinExistence type="predicted"/>
<organism evidence="1 2">
    <name type="scientific">Sphaerisporangium corydalis</name>
    <dbReference type="NCBI Taxonomy" id="1441875"/>
    <lineage>
        <taxon>Bacteria</taxon>
        <taxon>Bacillati</taxon>
        <taxon>Actinomycetota</taxon>
        <taxon>Actinomycetes</taxon>
        <taxon>Streptosporangiales</taxon>
        <taxon>Streptosporangiaceae</taxon>
        <taxon>Sphaerisporangium</taxon>
    </lineage>
</organism>
<accession>A0ABV9EE27</accession>
<name>A0ABV9EE27_9ACTN</name>
<dbReference type="RefSeq" id="WP_262840274.1">
    <property type="nucleotide sequence ID" value="NZ_JANZYP010000001.1"/>
</dbReference>
<keyword evidence="2" id="KW-1185">Reference proteome</keyword>